<keyword evidence="3" id="KW-0862">Zinc</keyword>
<keyword evidence="5" id="KW-0489">Methyltransferase</keyword>
<dbReference type="GO" id="GO:0032259">
    <property type="term" value="P:methylation"/>
    <property type="evidence" value="ECO:0007669"/>
    <property type="project" value="UniProtKB-KW"/>
</dbReference>
<gene>
    <name evidence="5" type="primary">metE_2</name>
    <name evidence="5" type="ORF">HRbin17_01820</name>
</gene>
<dbReference type="Gene3D" id="3.20.20.210">
    <property type="match status" value="1"/>
</dbReference>
<comment type="caution">
    <text evidence="5">The sequence shown here is derived from an EMBL/GenBank/DDBJ whole genome shotgun (WGS) entry which is preliminary data.</text>
</comment>
<keyword evidence="5" id="KW-0808">Transferase</keyword>
<dbReference type="EMBL" id="BEHT01000024">
    <property type="protein sequence ID" value="GBC99298.1"/>
    <property type="molecule type" value="Genomic_DNA"/>
</dbReference>
<dbReference type="GO" id="GO:0009086">
    <property type="term" value="P:methionine biosynthetic process"/>
    <property type="evidence" value="ECO:0007669"/>
    <property type="project" value="InterPro"/>
</dbReference>
<dbReference type="EC" id="2.1.1.14" evidence="5"/>
<proteinExistence type="predicted"/>
<evidence type="ECO:0000313" key="5">
    <source>
        <dbReference type="EMBL" id="GBC99298.1"/>
    </source>
</evidence>
<dbReference type="GO" id="GO:0003871">
    <property type="term" value="F:5-methyltetrahydropteroyltriglutamate-homocysteine S-methyltransferase activity"/>
    <property type="evidence" value="ECO:0007669"/>
    <property type="project" value="UniProtKB-EC"/>
</dbReference>
<dbReference type="AlphaFoldDB" id="A0A2H5XDN2"/>
<feature type="domain" description="Cobalamin-independent methionine synthase MetE C-terminal/archaeal" evidence="4">
    <location>
        <begin position="4"/>
        <end position="316"/>
    </location>
</feature>
<accession>A0A2H5XDN2</accession>
<sequence length="324" mass="36443">MVITVVDNYPKISETDQRLRRAIAAWEDGKLGDDELERVYDEVTEGVIREQIEAGVELVTDGQVRWDDALSYLARKLDGTQRGGLLRWFDNNFYFRQPVIVGKLRRKEPLVVRDFEKARQWANGVPVKPVLTGPYTFAKLSLNEHYKYFADLLFDVAAIWNEEAKALQAAGAPLIQLSEPAILFHPEDASLWADAIRRVVDGVSVPFALYTFFADASKVWDALMALPVHIVGLDFCSGEDNRNAELVQVGFPPDKVLGYGIVDARNIKPEPVSELAQRIEWVVTVVGADRLHVNPNCGLEFLPRTDARRKLETLSAAVRLVRGK</sequence>
<evidence type="ECO:0000256" key="3">
    <source>
        <dbReference type="ARBA" id="ARBA00022833"/>
    </source>
</evidence>
<organism evidence="5 6">
    <name type="scientific">Candidatus Fervidibacter japonicus</name>
    <dbReference type="NCBI Taxonomy" id="2035412"/>
    <lineage>
        <taxon>Bacteria</taxon>
        <taxon>Candidatus Fervidibacterota</taxon>
        <taxon>Candidatus Fervidibacter</taxon>
    </lineage>
</organism>
<reference evidence="6" key="1">
    <citation type="submission" date="2017-09" db="EMBL/GenBank/DDBJ databases">
        <title>Metaegenomics of thermophilic ammonia-oxidizing enrichment culture.</title>
        <authorList>
            <person name="Kato S."/>
            <person name="Suzuki K."/>
        </authorList>
    </citation>
    <scope>NUCLEOTIDE SEQUENCE [LARGE SCALE GENOMIC DNA]</scope>
</reference>
<dbReference type="Proteomes" id="UP000236173">
    <property type="component" value="Unassembled WGS sequence"/>
</dbReference>
<evidence type="ECO:0000256" key="1">
    <source>
        <dbReference type="ARBA" id="ARBA00001947"/>
    </source>
</evidence>
<dbReference type="InterPro" id="IPR002629">
    <property type="entry name" value="Met_Synth_C/arc"/>
</dbReference>
<evidence type="ECO:0000256" key="2">
    <source>
        <dbReference type="ARBA" id="ARBA00022723"/>
    </source>
</evidence>
<comment type="cofactor">
    <cofactor evidence="1">
        <name>Zn(2+)</name>
        <dbReference type="ChEBI" id="CHEBI:29105"/>
    </cofactor>
</comment>
<dbReference type="SUPFAM" id="SSF51726">
    <property type="entry name" value="UROD/MetE-like"/>
    <property type="match status" value="1"/>
</dbReference>
<evidence type="ECO:0000313" key="6">
    <source>
        <dbReference type="Proteomes" id="UP000236173"/>
    </source>
</evidence>
<name>A0A2H5XDN2_9BACT</name>
<dbReference type="Pfam" id="PF01717">
    <property type="entry name" value="Meth_synt_2"/>
    <property type="match status" value="1"/>
</dbReference>
<dbReference type="GO" id="GO:0008270">
    <property type="term" value="F:zinc ion binding"/>
    <property type="evidence" value="ECO:0007669"/>
    <property type="project" value="InterPro"/>
</dbReference>
<keyword evidence="2" id="KW-0479">Metal-binding</keyword>
<protein>
    <submittedName>
        <fullName evidence="5">5-methyltetrahydropteroyltriglutamate--homocysteine methyltransferase</fullName>
        <ecNumber evidence="5">2.1.1.14</ecNumber>
    </submittedName>
</protein>
<dbReference type="InterPro" id="IPR038071">
    <property type="entry name" value="UROD/MetE-like_sf"/>
</dbReference>
<dbReference type="PANTHER" id="PTHR30519">
    <property type="entry name" value="5-METHYLTETRAHYDROPTEROYLTRIGLUTAMATE--HOMOCYSTEINE METHYLTRANSFERASE"/>
    <property type="match status" value="1"/>
</dbReference>
<evidence type="ECO:0000259" key="4">
    <source>
        <dbReference type="Pfam" id="PF01717"/>
    </source>
</evidence>